<protein>
    <submittedName>
        <fullName evidence="1">Uncharacterized protein</fullName>
    </submittedName>
</protein>
<keyword evidence="1" id="KW-0614">Plasmid</keyword>
<organism evidence="1">
    <name type="scientific">Streptomyces althioticus</name>
    <dbReference type="NCBI Taxonomy" id="83380"/>
    <lineage>
        <taxon>Bacteria</taxon>
        <taxon>Bacillati</taxon>
        <taxon>Actinomycetota</taxon>
        <taxon>Actinomycetes</taxon>
        <taxon>Kitasatosporales</taxon>
        <taxon>Streptomycetaceae</taxon>
        <taxon>Streptomyces</taxon>
        <taxon>Streptomyces althioticus group</taxon>
    </lineage>
</organism>
<accession>A0ABZ1YG19</accession>
<evidence type="ECO:0000313" key="1">
    <source>
        <dbReference type="EMBL" id="WUU58525.1"/>
    </source>
</evidence>
<dbReference type="RefSeq" id="WP_266477724.1">
    <property type="nucleotide sequence ID" value="NZ_CP109208.1"/>
</dbReference>
<proteinExistence type="predicted"/>
<gene>
    <name evidence="1" type="ORF">OIE82_35700</name>
</gene>
<name>A0ABZ1YG19_9ACTN</name>
<sequence>MPLYDRNPPGAFYREWARPTLPQGTVGGSPLDVAETQFGRDSSEADTMRTLLRYADIYGTQIPVAAARHLETLSRLSGMAADAASAQGITEDEAVESLHSLHAQGLLLVDDDGSVWLTVPPGTPYSAPDGGWAFVEKRMEAPEGVVAALASD</sequence>
<reference evidence="1" key="1">
    <citation type="submission" date="2022-10" db="EMBL/GenBank/DDBJ databases">
        <title>The complete genomes of actinobacterial strains from the NBC collection.</title>
        <authorList>
            <person name="Joergensen T.S."/>
            <person name="Alvarez Arevalo M."/>
            <person name="Sterndorff E.B."/>
            <person name="Faurdal D."/>
            <person name="Vuksanovic O."/>
            <person name="Mourched A.-S."/>
            <person name="Charusanti P."/>
            <person name="Shaw S."/>
            <person name="Blin K."/>
            <person name="Weber T."/>
        </authorList>
    </citation>
    <scope>NUCLEOTIDE SEQUENCE [LARGE SCALE GENOMIC DNA]</scope>
    <source>
        <strain evidence="1">NBC 01686</strain>
        <plasmid evidence="1">unnamed1</plasmid>
    </source>
</reference>
<geneLocation type="plasmid" evidence="1">
    <name>unnamed1</name>
</geneLocation>
<dbReference type="EMBL" id="CP109208">
    <property type="protein sequence ID" value="WUU58525.1"/>
    <property type="molecule type" value="Genomic_DNA"/>
</dbReference>